<feature type="transmembrane region" description="Helical" evidence="1">
    <location>
        <begin position="262"/>
        <end position="287"/>
    </location>
</feature>
<dbReference type="PANTHER" id="PTHR23530:SF1">
    <property type="entry name" value="PERMEASE, MAJOR FACILITATOR SUPERFAMILY-RELATED"/>
    <property type="match status" value="1"/>
</dbReference>
<dbReference type="PANTHER" id="PTHR23530">
    <property type="entry name" value="TRANSPORT PROTEIN-RELATED"/>
    <property type="match status" value="1"/>
</dbReference>
<name>A0A1H1V4D0_9ACTN</name>
<evidence type="ECO:0000313" key="2">
    <source>
        <dbReference type="EMBL" id="SDS79553.1"/>
    </source>
</evidence>
<feature type="transmembrane region" description="Helical" evidence="1">
    <location>
        <begin position="299"/>
        <end position="324"/>
    </location>
</feature>
<feature type="transmembrane region" description="Helical" evidence="1">
    <location>
        <begin position="14"/>
        <end position="36"/>
    </location>
</feature>
<dbReference type="OrthoDB" id="3513479at2"/>
<feature type="transmembrane region" description="Helical" evidence="1">
    <location>
        <begin position="167"/>
        <end position="185"/>
    </location>
</feature>
<protein>
    <submittedName>
        <fullName evidence="2">MFS transporter, DHA3 family, tetracycline resistance protein</fullName>
    </submittedName>
</protein>
<proteinExistence type="predicted"/>
<reference evidence="2 3" key="1">
    <citation type="submission" date="2016-10" db="EMBL/GenBank/DDBJ databases">
        <authorList>
            <person name="de Groot N.N."/>
        </authorList>
    </citation>
    <scope>NUCLEOTIDE SEQUENCE [LARGE SCALE GENOMIC DNA]</scope>
    <source>
        <strain evidence="2 3">DSM 21800</strain>
    </source>
</reference>
<dbReference type="InterPro" id="IPR011701">
    <property type="entry name" value="MFS"/>
</dbReference>
<dbReference type="EMBL" id="LT629772">
    <property type="protein sequence ID" value="SDS79553.1"/>
    <property type="molecule type" value="Genomic_DNA"/>
</dbReference>
<keyword evidence="1" id="KW-1133">Transmembrane helix</keyword>
<evidence type="ECO:0000256" key="1">
    <source>
        <dbReference type="SAM" id="Phobius"/>
    </source>
</evidence>
<accession>A0A1H1V4D0</accession>
<feature type="transmembrane region" description="Helical" evidence="1">
    <location>
        <begin position="385"/>
        <end position="406"/>
    </location>
</feature>
<feature type="transmembrane region" description="Helical" evidence="1">
    <location>
        <begin position="77"/>
        <end position="96"/>
    </location>
</feature>
<evidence type="ECO:0000313" key="3">
    <source>
        <dbReference type="Proteomes" id="UP000199103"/>
    </source>
</evidence>
<sequence>MSLLGRRPIRASHAYLWFDGSWSLLHAVSFTLLLVYQVQTADLTPLQLVLVGTVMEATCFLAEVPTGIVADLYSRRLSMLIGAVVVGVGIGVQGVFPAFVPILIGNVIWAIGYTFLSGAGEAWISDEVEPDGVQPVFTRAEQINLGVGVGGTLLAGALGLLDLRLPMIIAGCSYIALALIMAPLMPETGFTPTPRNERESFRHLRRLMVEGLTAARRRGVVRSFLIIALLTGISSEVFDRLWTAHLLQTFRLPSLAGVNEAALWFTAFALAGRLIALISSLAANRFAAERINARHPAGVMALLILIQLAGVIGFAVSGSLWLALGAMWLRTAAQTVAAPIRSAWLARNVSSTSRATTLSFANQADAIGQVIGGPPLGALATRTSIPVALIVSAILFGPAAVVSARLRPNVDERRRPVTRQQS</sequence>
<dbReference type="InterPro" id="IPR053160">
    <property type="entry name" value="MFS_DHA3_Transporter"/>
</dbReference>
<dbReference type="Pfam" id="PF07690">
    <property type="entry name" value="MFS_1"/>
    <property type="match status" value="1"/>
</dbReference>
<keyword evidence="3" id="KW-1185">Reference proteome</keyword>
<feature type="transmembrane region" description="Helical" evidence="1">
    <location>
        <begin position="224"/>
        <end position="242"/>
    </location>
</feature>
<dbReference type="CDD" id="cd06174">
    <property type="entry name" value="MFS"/>
    <property type="match status" value="1"/>
</dbReference>
<dbReference type="AlphaFoldDB" id="A0A1H1V4D0"/>
<dbReference type="SUPFAM" id="SSF103473">
    <property type="entry name" value="MFS general substrate transporter"/>
    <property type="match status" value="1"/>
</dbReference>
<gene>
    <name evidence="2" type="ORF">SAMN04489812_3059</name>
</gene>
<dbReference type="Gene3D" id="1.20.1250.20">
    <property type="entry name" value="MFS general substrate transporter like domains"/>
    <property type="match status" value="1"/>
</dbReference>
<dbReference type="Proteomes" id="UP000199103">
    <property type="component" value="Chromosome I"/>
</dbReference>
<organism evidence="2 3">
    <name type="scientific">Microlunatus soli</name>
    <dbReference type="NCBI Taxonomy" id="630515"/>
    <lineage>
        <taxon>Bacteria</taxon>
        <taxon>Bacillati</taxon>
        <taxon>Actinomycetota</taxon>
        <taxon>Actinomycetes</taxon>
        <taxon>Propionibacteriales</taxon>
        <taxon>Propionibacteriaceae</taxon>
        <taxon>Microlunatus</taxon>
    </lineage>
</organism>
<keyword evidence="1" id="KW-0812">Transmembrane</keyword>
<dbReference type="GO" id="GO:0022857">
    <property type="term" value="F:transmembrane transporter activity"/>
    <property type="evidence" value="ECO:0007669"/>
    <property type="project" value="InterPro"/>
</dbReference>
<dbReference type="RefSeq" id="WP_091526120.1">
    <property type="nucleotide sequence ID" value="NZ_LT629772.1"/>
</dbReference>
<dbReference type="STRING" id="630515.SAMN04489812_3059"/>
<dbReference type="InterPro" id="IPR036259">
    <property type="entry name" value="MFS_trans_sf"/>
</dbReference>
<feature type="transmembrane region" description="Helical" evidence="1">
    <location>
        <begin position="48"/>
        <end position="70"/>
    </location>
</feature>
<keyword evidence="1" id="KW-0472">Membrane</keyword>